<feature type="region of interest" description="Disordered" evidence="1">
    <location>
        <begin position="1"/>
        <end position="24"/>
    </location>
</feature>
<comment type="caution">
    <text evidence="2">The sequence shown here is derived from an EMBL/GenBank/DDBJ whole genome shotgun (WGS) entry which is preliminary data.</text>
</comment>
<sequence>MWSPTHVQVTVQRARNLQNKGRKA</sequence>
<proteinExistence type="predicted"/>
<organism evidence="2 3">
    <name type="scientific">Larinioides sclopetarius</name>
    <dbReference type="NCBI Taxonomy" id="280406"/>
    <lineage>
        <taxon>Eukaryota</taxon>
        <taxon>Metazoa</taxon>
        <taxon>Ecdysozoa</taxon>
        <taxon>Arthropoda</taxon>
        <taxon>Chelicerata</taxon>
        <taxon>Arachnida</taxon>
        <taxon>Araneae</taxon>
        <taxon>Araneomorphae</taxon>
        <taxon>Entelegynae</taxon>
        <taxon>Araneoidea</taxon>
        <taxon>Araneidae</taxon>
        <taxon>Larinioides</taxon>
    </lineage>
</organism>
<evidence type="ECO:0000313" key="3">
    <source>
        <dbReference type="Proteomes" id="UP001497382"/>
    </source>
</evidence>
<name>A0AAV2BI04_9ARAC</name>
<dbReference type="Proteomes" id="UP001497382">
    <property type="component" value="Unassembled WGS sequence"/>
</dbReference>
<reference evidence="2 3" key="1">
    <citation type="submission" date="2024-04" db="EMBL/GenBank/DDBJ databases">
        <authorList>
            <person name="Rising A."/>
            <person name="Reimegard J."/>
            <person name="Sonavane S."/>
            <person name="Akerstrom W."/>
            <person name="Nylinder S."/>
            <person name="Hedman E."/>
            <person name="Kallberg Y."/>
        </authorList>
    </citation>
    <scope>NUCLEOTIDE SEQUENCE [LARGE SCALE GENOMIC DNA]</scope>
</reference>
<evidence type="ECO:0000313" key="2">
    <source>
        <dbReference type="EMBL" id="CAL1295562.1"/>
    </source>
</evidence>
<evidence type="ECO:0000256" key="1">
    <source>
        <dbReference type="SAM" id="MobiDB-lite"/>
    </source>
</evidence>
<protein>
    <recommendedName>
        <fullName evidence="4">LEAFY</fullName>
    </recommendedName>
</protein>
<gene>
    <name evidence="2" type="ORF">LARSCL_LOCUS19327</name>
</gene>
<accession>A0AAV2BI04</accession>
<dbReference type="AlphaFoldDB" id="A0AAV2BI04"/>
<dbReference type="EMBL" id="CAXIEN010000373">
    <property type="protein sequence ID" value="CAL1295562.1"/>
    <property type="molecule type" value="Genomic_DNA"/>
</dbReference>
<evidence type="ECO:0008006" key="4">
    <source>
        <dbReference type="Google" id="ProtNLM"/>
    </source>
</evidence>
<keyword evidence="3" id="KW-1185">Reference proteome</keyword>